<dbReference type="PANTHER" id="PTHR43537">
    <property type="entry name" value="TRANSCRIPTIONAL REGULATOR, GNTR FAMILY"/>
    <property type="match status" value="1"/>
</dbReference>
<dbReference type="PANTHER" id="PTHR43537:SF5">
    <property type="entry name" value="UXU OPERON TRANSCRIPTIONAL REGULATOR"/>
    <property type="match status" value="1"/>
</dbReference>
<dbReference type="Proteomes" id="UP000606870">
    <property type="component" value="Unassembled WGS sequence"/>
</dbReference>
<dbReference type="RefSeq" id="WP_186502399.1">
    <property type="nucleotide sequence ID" value="NZ_JACOGK010000006.1"/>
</dbReference>
<dbReference type="InterPro" id="IPR000524">
    <property type="entry name" value="Tscrpt_reg_HTH_GntR"/>
</dbReference>
<dbReference type="EMBL" id="JACOGK010000006">
    <property type="protein sequence ID" value="MBC3536238.1"/>
    <property type="molecule type" value="Genomic_DNA"/>
</dbReference>
<dbReference type="Gene3D" id="1.20.120.530">
    <property type="entry name" value="GntR ligand-binding domain-like"/>
    <property type="match status" value="1"/>
</dbReference>
<evidence type="ECO:0000256" key="2">
    <source>
        <dbReference type="ARBA" id="ARBA00023125"/>
    </source>
</evidence>
<keyword evidence="3" id="KW-0804">Transcription</keyword>
<gene>
    <name evidence="5" type="ORF">H8J70_03090</name>
</gene>
<dbReference type="PRINTS" id="PR00035">
    <property type="entry name" value="HTHGNTR"/>
</dbReference>
<dbReference type="InterPro" id="IPR011711">
    <property type="entry name" value="GntR_C"/>
</dbReference>
<evidence type="ECO:0000313" key="6">
    <source>
        <dbReference type="Proteomes" id="UP000606870"/>
    </source>
</evidence>
<dbReference type="InterPro" id="IPR008920">
    <property type="entry name" value="TF_FadR/GntR_C"/>
</dbReference>
<reference evidence="5 6" key="1">
    <citation type="submission" date="2020-08" db="EMBL/GenBank/DDBJ databases">
        <authorList>
            <person name="Liu C."/>
            <person name="Sun Q."/>
        </authorList>
    </citation>
    <scope>NUCLEOTIDE SEQUENCE [LARGE SCALE GENOMIC DNA]</scope>
    <source>
        <strain evidence="5 6">NSJ-59</strain>
    </source>
</reference>
<dbReference type="SUPFAM" id="SSF48008">
    <property type="entry name" value="GntR ligand-binding domain-like"/>
    <property type="match status" value="1"/>
</dbReference>
<dbReference type="InterPro" id="IPR036388">
    <property type="entry name" value="WH-like_DNA-bd_sf"/>
</dbReference>
<organism evidence="5 6">
    <name type="scientific">Megasphaera hominis</name>
    <dbReference type="NCBI Taxonomy" id="159836"/>
    <lineage>
        <taxon>Bacteria</taxon>
        <taxon>Bacillati</taxon>
        <taxon>Bacillota</taxon>
        <taxon>Negativicutes</taxon>
        <taxon>Veillonellales</taxon>
        <taxon>Veillonellaceae</taxon>
        <taxon>Megasphaera</taxon>
    </lineage>
</organism>
<dbReference type="SUPFAM" id="SSF46785">
    <property type="entry name" value="Winged helix' DNA-binding domain"/>
    <property type="match status" value="1"/>
</dbReference>
<keyword evidence="1" id="KW-0805">Transcription regulation</keyword>
<protein>
    <submittedName>
        <fullName evidence="5">FadR family transcriptional regulator</fullName>
    </submittedName>
</protein>
<name>A0ABR6VFZ9_9FIRM</name>
<dbReference type="Pfam" id="PF07729">
    <property type="entry name" value="FCD"/>
    <property type="match status" value="1"/>
</dbReference>
<feature type="domain" description="HTH gntR-type" evidence="4">
    <location>
        <begin position="4"/>
        <end position="73"/>
    </location>
</feature>
<comment type="caution">
    <text evidence="5">The sequence shown here is derived from an EMBL/GenBank/DDBJ whole genome shotgun (WGS) entry which is preliminary data.</text>
</comment>
<dbReference type="Pfam" id="PF00392">
    <property type="entry name" value="GntR"/>
    <property type="match status" value="1"/>
</dbReference>
<proteinExistence type="predicted"/>
<sequence>MKKKSLTQQTADTIYKMITRGDEFQPGDQLPGENILSEKLGVSRATLREAIRILVMQGVLEVYRGKGTYIAADMKAFGDYGLGEIQRMKINLKDLYEARLLFEPEIAAIACRRATEEELEHIITCGERVKALILQQQDRTEADGEFHRAIVAASHNDFMMRLIPVINRAIEEVILYNKEARELSEETLRDHDQLMHFLKNRDARGAKYAMAIHIHNVIATLQLNEEEEPIF</sequence>
<dbReference type="PROSITE" id="PS50949">
    <property type="entry name" value="HTH_GNTR"/>
    <property type="match status" value="1"/>
</dbReference>
<evidence type="ECO:0000256" key="1">
    <source>
        <dbReference type="ARBA" id="ARBA00023015"/>
    </source>
</evidence>
<evidence type="ECO:0000256" key="3">
    <source>
        <dbReference type="ARBA" id="ARBA00023163"/>
    </source>
</evidence>
<keyword evidence="2" id="KW-0238">DNA-binding</keyword>
<dbReference type="CDD" id="cd07377">
    <property type="entry name" value="WHTH_GntR"/>
    <property type="match status" value="1"/>
</dbReference>
<evidence type="ECO:0000259" key="4">
    <source>
        <dbReference type="PROSITE" id="PS50949"/>
    </source>
</evidence>
<dbReference type="SMART" id="SM00345">
    <property type="entry name" value="HTH_GNTR"/>
    <property type="match status" value="1"/>
</dbReference>
<dbReference type="InterPro" id="IPR036390">
    <property type="entry name" value="WH_DNA-bd_sf"/>
</dbReference>
<dbReference type="Gene3D" id="1.10.10.10">
    <property type="entry name" value="Winged helix-like DNA-binding domain superfamily/Winged helix DNA-binding domain"/>
    <property type="match status" value="1"/>
</dbReference>
<evidence type="ECO:0000313" key="5">
    <source>
        <dbReference type="EMBL" id="MBC3536238.1"/>
    </source>
</evidence>
<keyword evidence="6" id="KW-1185">Reference proteome</keyword>
<dbReference type="SMART" id="SM00895">
    <property type="entry name" value="FCD"/>
    <property type="match status" value="1"/>
</dbReference>
<accession>A0ABR6VFZ9</accession>